<accession>A0A2H0YUX2</accession>
<dbReference type="Gene3D" id="3.40.50.10600">
    <property type="entry name" value="SpoIIaa-like domains"/>
    <property type="match status" value="1"/>
</dbReference>
<dbReference type="Pfam" id="PF11964">
    <property type="entry name" value="SpoIIAA-like"/>
    <property type="match status" value="1"/>
</dbReference>
<sequence>MKSEEEIRKTFKLFWDENGILNLTIFNESSDKEESVLVAKLITSAVENIFNQNPSKTVNVLLDLTSLKTLKVPPSSKARGIYVNLLHHNRINKIAIAGTSHFHVSIAKSLFTLAGKKKVNDFINQKEAISWLRRE</sequence>
<dbReference type="InterPro" id="IPR038396">
    <property type="entry name" value="SpoIIAA-like_sf"/>
</dbReference>
<dbReference type="AlphaFoldDB" id="A0A2H0YUX2"/>
<protein>
    <recommendedName>
        <fullName evidence="3">STAS/SEC14 domain-containing protein</fullName>
    </recommendedName>
</protein>
<gene>
    <name evidence="1" type="ORF">COT24_04460</name>
</gene>
<dbReference type="Proteomes" id="UP000231542">
    <property type="component" value="Unassembled WGS sequence"/>
</dbReference>
<evidence type="ECO:0000313" key="1">
    <source>
        <dbReference type="EMBL" id="PIS42285.1"/>
    </source>
</evidence>
<evidence type="ECO:0000313" key="2">
    <source>
        <dbReference type="Proteomes" id="UP000231542"/>
    </source>
</evidence>
<proteinExistence type="predicted"/>
<name>A0A2H0YUX2_9BACT</name>
<evidence type="ECO:0008006" key="3">
    <source>
        <dbReference type="Google" id="ProtNLM"/>
    </source>
</evidence>
<comment type="caution">
    <text evidence="1">The sequence shown here is derived from an EMBL/GenBank/DDBJ whole genome shotgun (WGS) entry which is preliminary data.</text>
</comment>
<dbReference type="InterPro" id="IPR021866">
    <property type="entry name" value="SpoIIAA-like"/>
</dbReference>
<dbReference type="EMBL" id="PEXU01000049">
    <property type="protein sequence ID" value="PIS42285.1"/>
    <property type="molecule type" value="Genomic_DNA"/>
</dbReference>
<reference evidence="1 2" key="1">
    <citation type="submission" date="2017-09" db="EMBL/GenBank/DDBJ databases">
        <title>Depth-based differentiation of microbial function through sediment-hosted aquifers and enrichment of novel symbionts in the deep terrestrial subsurface.</title>
        <authorList>
            <person name="Probst A.J."/>
            <person name="Ladd B."/>
            <person name="Jarett J.K."/>
            <person name="Geller-Mcgrath D.E."/>
            <person name="Sieber C.M."/>
            <person name="Emerson J.B."/>
            <person name="Anantharaman K."/>
            <person name="Thomas B.C."/>
            <person name="Malmstrom R."/>
            <person name="Stieglmeier M."/>
            <person name="Klingl A."/>
            <person name="Woyke T."/>
            <person name="Ryan C.M."/>
            <person name="Banfield J.F."/>
        </authorList>
    </citation>
    <scope>NUCLEOTIDE SEQUENCE [LARGE SCALE GENOMIC DNA]</scope>
    <source>
        <strain evidence="1">CG08_land_8_20_14_0_20_40_16</strain>
    </source>
</reference>
<organism evidence="1 2">
    <name type="scientific">Candidatus Kerfeldbacteria bacterium CG08_land_8_20_14_0_20_40_16</name>
    <dbReference type="NCBI Taxonomy" id="2014244"/>
    <lineage>
        <taxon>Bacteria</taxon>
        <taxon>Candidatus Kerfeldiibacteriota</taxon>
    </lineage>
</organism>